<sequence length="97" mass="10986">MTFVWQLLSWILIAYILILFVRVGISWVQVLNRDWRPRGAMLVVAEVTFSVTDPPLKAIRKVIPDLRLGAISLDLSFMVLFFACSIALQFVSYLAAA</sequence>
<organism evidence="2 3">
    <name type="scientific">Rarobacter incanus</name>
    <dbReference type="NCBI Taxonomy" id="153494"/>
    <lineage>
        <taxon>Bacteria</taxon>
        <taxon>Bacillati</taxon>
        <taxon>Actinomycetota</taxon>
        <taxon>Actinomycetes</taxon>
        <taxon>Micrococcales</taxon>
        <taxon>Rarobacteraceae</taxon>
        <taxon>Rarobacter</taxon>
    </lineage>
</organism>
<name>A0A542SLK5_9MICO</name>
<dbReference type="GO" id="GO:0016020">
    <property type="term" value="C:membrane"/>
    <property type="evidence" value="ECO:0007669"/>
    <property type="project" value="InterPro"/>
</dbReference>
<reference evidence="2 3" key="1">
    <citation type="submission" date="2019-06" db="EMBL/GenBank/DDBJ databases">
        <title>Sequencing the genomes of 1000 actinobacteria strains.</title>
        <authorList>
            <person name="Klenk H.-P."/>
        </authorList>
    </citation>
    <scope>NUCLEOTIDE SEQUENCE [LARGE SCALE GENOMIC DNA]</scope>
    <source>
        <strain evidence="2 3">DSM 10596</strain>
    </source>
</reference>
<dbReference type="EMBL" id="VFNV01000001">
    <property type="protein sequence ID" value="TQK75503.1"/>
    <property type="molecule type" value="Genomic_DNA"/>
</dbReference>
<keyword evidence="3" id="KW-1185">Reference proteome</keyword>
<dbReference type="RefSeq" id="WP_142110906.1">
    <property type="nucleotide sequence ID" value="NZ_BAAATB010000005.1"/>
</dbReference>
<dbReference type="Proteomes" id="UP000316181">
    <property type="component" value="Unassembled WGS sequence"/>
</dbReference>
<feature type="transmembrane region" description="Helical" evidence="1">
    <location>
        <begin position="75"/>
        <end position="96"/>
    </location>
</feature>
<dbReference type="AlphaFoldDB" id="A0A542SLK5"/>
<keyword evidence="1" id="KW-0472">Membrane</keyword>
<evidence type="ECO:0000313" key="2">
    <source>
        <dbReference type="EMBL" id="TQK75503.1"/>
    </source>
</evidence>
<keyword evidence="1" id="KW-0812">Transmembrane</keyword>
<accession>A0A542SLK5</accession>
<comment type="caution">
    <text evidence="2">The sequence shown here is derived from an EMBL/GenBank/DDBJ whole genome shotgun (WGS) entry which is preliminary data.</text>
</comment>
<evidence type="ECO:0000313" key="3">
    <source>
        <dbReference type="Proteomes" id="UP000316181"/>
    </source>
</evidence>
<keyword evidence="1" id="KW-1133">Transmembrane helix</keyword>
<evidence type="ECO:0000256" key="1">
    <source>
        <dbReference type="SAM" id="Phobius"/>
    </source>
</evidence>
<dbReference type="OrthoDB" id="3216131at2"/>
<dbReference type="Pfam" id="PF02325">
    <property type="entry name" value="CCB3_YggT"/>
    <property type="match status" value="1"/>
</dbReference>
<gene>
    <name evidence="2" type="ORF">FB389_0130</name>
</gene>
<feature type="transmembrane region" description="Helical" evidence="1">
    <location>
        <begin position="7"/>
        <end position="28"/>
    </location>
</feature>
<dbReference type="InterPro" id="IPR003425">
    <property type="entry name" value="CCB3/YggT"/>
</dbReference>
<proteinExistence type="predicted"/>
<protein>
    <submittedName>
        <fullName evidence="2">YggT family protein</fullName>
    </submittedName>
</protein>